<name>A0AAV2S005_MEGNR</name>
<dbReference type="Proteomes" id="UP001497623">
    <property type="component" value="Unassembled WGS sequence"/>
</dbReference>
<sequence>MLDGCHYHLLDSLLPAQSTQDWRRLEYLSAINFCTFIEDFEVAAKVLPQTPNVFFKPLFRTAVYHFFYMYDGDMRVRGPLSDSMVNLLLFWPTDTFSLKEILQPLPPHYTDYGSKTMIDIRNDLEVFYGKLSMLLAKALLNSRQDPDVFEKCIGPLQTVDLSGFIRPDSKIGDPRSHIDIMEIIEDSNELSGKKIKLHLITDIEFEVRKDALDALNEISQKKMKMKLPISFDYKRIQFKFDKKYKFLAPYSNEVTDIGETLSKNRPQFLKINNDPITDDVTTQILSKVPYLKGLSLSKVSLTILNHLISMRYLEQLDLSNVELTGCLGALNSKTYRLYYLNLRNCSLGNDDLEALIRSSHLCTLRQLDLSENSFCDPEGRICGLILFSKYLRKIEVLDLTSCNIHNWNVSVIGQLMEILRDLPNLTILTIDHNKFSSHVMMKYLTCLGKSDSLRYLSVSLPKDIYDWNDSADLKDKRTEDFINVFHKAIDMNFPSQVLHVLDIRRIHRDILKFRY</sequence>
<dbReference type="PANTHER" id="PTHR14224:SF37">
    <property type="entry name" value="LEUCINE-RICH REPEAT-CONTAINING PROTEIN 14"/>
    <property type="match status" value="1"/>
</dbReference>
<dbReference type="AlphaFoldDB" id="A0AAV2S005"/>
<evidence type="ECO:0000313" key="3">
    <source>
        <dbReference type="Proteomes" id="UP001497623"/>
    </source>
</evidence>
<dbReference type="Gene3D" id="3.80.10.10">
    <property type="entry name" value="Ribonuclease Inhibitor"/>
    <property type="match status" value="1"/>
</dbReference>
<dbReference type="InterPro" id="IPR050694">
    <property type="entry name" value="LRRC14/PRAME"/>
</dbReference>
<reference evidence="2 3" key="1">
    <citation type="submission" date="2024-05" db="EMBL/GenBank/DDBJ databases">
        <authorList>
            <person name="Wallberg A."/>
        </authorList>
    </citation>
    <scope>NUCLEOTIDE SEQUENCE [LARGE SCALE GENOMIC DNA]</scope>
</reference>
<dbReference type="GO" id="GO:0005737">
    <property type="term" value="C:cytoplasm"/>
    <property type="evidence" value="ECO:0007669"/>
    <property type="project" value="TreeGrafter"/>
</dbReference>
<evidence type="ECO:0008006" key="4">
    <source>
        <dbReference type="Google" id="ProtNLM"/>
    </source>
</evidence>
<protein>
    <recommendedName>
        <fullName evidence="4">Leucine-rich repeat-containing protein 14</fullName>
    </recommendedName>
</protein>
<evidence type="ECO:0000313" key="2">
    <source>
        <dbReference type="EMBL" id="CAL4147557.1"/>
    </source>
</evidence>
<dbReference type="PANTHER" id="PTHR14224">
    <property type="entry name" value="SIMILAR TO PREFERENTIALLY EXPRESSED ANTIGEN IN MELANOMA-LIKE 3"/>
    <property type="match status" value="1"/>
</dbReference>
<evidence type="ECO:0000256" key="1">
    <source>
        <dbReference type="ARBA" id="ARBA00022737"/>
    </source>
</evidence>
<comment type="caution">
    <text evidence="2">The sequence shown here is derived from an EMBL/GenBank/DDBJ whole genome shotgun (WGS) entry which is preliminary data.</text>
</comment>
<dbReference type="EMBL" id="CAXKWB010036116">
    <property type="protein sequence ID" value="CAL4147557.1"/>
    <property type="molecule type" value="Genomic_DNA"/>
</dbReference>
<keyword evidence="3" id="KW-1185">Reference proteome</keyword>
<gene>
    <name evidence="2" type="ORF">MNOR_LOCUS30088</name>
</gene>
<dbReference type="InterPro" id="IPR032675">
    <property type="entry name" value="LRR_dom_sf"/>
</dbReference>
<accession>A0AAV2S005</accession>
<dbReference type="SUPFAM" id="SSF52047">
    <property type="entry name" value="RNI-like"/>
    <property type="match status" value="1"/>
</dbReference>
<organism evidence="2 3">
    <name type="scientific">Meganyctiphanes norvegica</name>
    <name type="common">Northern krill</name>
    <name type="synonym">Thysanopoda norvegica</name>
    <dbReference type="NCBI Taxonomy" id="48144"/>
    <lineage>
        <taxon>Eukaryota</taxon>
        <taxon>Metazoa</taxon>
        <taxon>Ecdysozoa</taxon>
        <taxon>Arthropoda</taxon>
        <taxon>Crustacea</taxon>
        <taxon>Multicrustacea</taxon>
        <taxon>Malacostraca</taxon>
        <taxon>Eumalacostraca</taxon>
        <taxon>Eucarida</taxon>
        <taxon>Euphausiacea</taxon>
        <taxon>Euphausiidae</taxon>
        <taxon>Meganyctiphanes</taxon>
    </lineage>
</organism>
<proteinExistence type="predicted"/>
<keyword evidence="1" id="KW-0677">Repeat</keyword>